<proteinExistence type="predicted"/>
<dbReference type="Pfam" id="PF02214">
    <property type="entry name" value="BTB_2"/>
    <property type="match status" value="1"/>
</dbReference>
<dbReference type="SUPFAM" id="SSF54695">
    <property type="entry name" value="POZ domain"/>
    <property type="match status" value="1"/>
</dbReference>
<evidence type="ECO:0000313" key="3">
    <source>
        <dbReference type="WBParaSite" id="sdigi.contig154.g5331.t1"/>
    </source>
</evidence>
<protein>
    <submittedName>
        <fullName evidence="3">Potassium channel tetramerisation-type BTB domain-containing protein</fullName>
    </submittedName>
</protein>
<dbReference type="Proteomes" id="UP000887581">
    <property type="component" value="Unplaced"/>
</dbReference>
<dbReference type="PANTHER" id="PTHR14499">
    <property type="entry name" value="POTASSIUM CHANNEL TETRAMERIZATION DOMAIN-CONTAINING"/>
    <property type="match status" value="1"/>
</dbReference>
<dbReference type="Gene3D" id="3.30.710.10">
    <property type="entry name" value="Potassium Channel Kv1.1, Chain A"/>
    <property type="match status" value="1"/>
</dbReference>
<dbReference type="CDD" id="cd18316">
    <property type="entry name" value="BTB_POZ_KCTD-like"/>
    <property type="match status" value="1"/>
</dbReference>
<dbReference type="InterPro" id="IPR003131">
    <property type="entry name" value="T1-type_BTB"/>
</dbReference>
<evidence type="ECO:0000313" key="2">
    <source>
        <dbReference type="Proteomes" id="UP000887581"/>
    </source>
</evidence>
<dbReference type="GO" id="GO:0051260">
    <property type="term" value="P:protein homooligomerization"/>
    <property type="evidence" value="ECO:0007669"/>
    <property type="project" value="InterPro"/>
</dbReference>
<accession>A0A915PN74</accession>
<dbReference type="AlphaFoldDB" id="A0A915PN74"/>
<feature type="domain" description="Potassium channel tetramerisation-type BTB" evidence="1">
    <location>
        <begin position="2"/>
        <end position="83"/>
    </location>
</feature>
<dbReference type="PANTHER" id="PTHR14499:SF135">
    <property type="entry name" value="BTB DOMAIN-CONTAINING PROTEIN-RELATED"/>
    <property type="match status" value="1"/>
</dbReference>
<organism evidence="2 3">
    <name type="scientific">Setaria digitata</name>
    <dbReference type="NCBI Taxonomy" id="48799"/>
    <lineage>
        <taxon>Eukaryota</taxon>
        <taxon>Metazoa</taxon>
        <taxon>Ecdysozoa</taxon>
        <taxon>Nematoda</taxon>
        <taxon>Chromadorea</taxon>
        <taxon>Rhabditida</taxon>
        <taxon>Spirurina</taxon>
        <taxon>Spiruromorpha</taxon>
        <taxon>Filarioidea</taxon>
        <taxon>Setariidae</taxon>
        <taxon>Setaria</taxon>
    </lineage>
</organism>
<sequence length="124" mass="14306">MNTLLQVDHSLFDQWFNRKGKPPLETDSKGAYFIDRDPISFGIILNYLRLKSKQQLWEACLPKDPDRLALLTQEAEYYKLHQLREQAIALLQSCTEKSDVSYVNEVLARSFSCPQGLDGKSLKK</sequence>
<dbReference type="WBParaSite" id="sdigi.contig154.g5331.t1">
    <property type="protein sequence ID" value="sdigi.contig154.g5331.t1"/>
    <property type="gene ID" value="sdigi.contig154.g5331"/>
</dbReference>
<reference evidence="3" key="1">
    <citation type="submission" date="2022-11" db="UniProtKB">
        <authorList>
            <consortium name="WormBaseParasite"/>
        </authorList>
    </citation>
    <scope>IDENTIFICATION</scope>
</reference>
<dbReference type="InterPro" id="IPR011333">
    <property type="entry name" value="SKP1/BTB/POZ_sf"/>
</dbReference>
<evidence type="ECO:0000259" key="1">
    <source>
        <dbReference type="Pfam" id="PF02214"/>
    </source>
</evidence>
<name>A0A915PN74_9BILA</name>
<keyword evidence="2" id="KW-1185">Reference proteome</keyword>